<reference evidence="2" key="1">
    <citation type="submission" date="2023-03" db="EMBL/GenBank/DDBJ databases">
        <title>Massive genome expansion in bonnet fungi (Mycena s.s.) driven by repeated elements and novel gene families across ecological guilds.</title>
        <authorList>
            <consortium name="Lawrence Berkeley National Laboratory"/>
            <person name="Harder C.B."/>
            <person name="Miyauchi S."/>
            <person name="Viragh M."/>
            <person name="Kuo A."/>
            <person name="Thoen E."/>
            <person name="Andreopoulos B."/>
            <person name="Lu D."/>
            <person name="Skrede I."/>
            <person name="Drula E."/>
            <person name="Henrissat B."/>
            <person name="Morin E."/>
            <person name="Kohler A."/>
            <person name="Barry K."/>
            <person name="LaButti K."/>
            <person name="Morin E."/>
            <person name="Salamov A."/>
            <person name="Lipzen A."/>
            <person name="Mereny Z."/>
            <person name="Hegedus B."/>
            <person name="Baldrian P."/>
            <person name="Stursova M."/>
            <person name="Weitz H."/>
            <person name="Taylor A."/>
            <person name="Grigoriev I.V."/>
            <person name="Nagy L.G."/>
            <person name="Martin F."/>
            <person name="Kauserud H."/>
        </authorList>
    </citation>
    <scope>NUCLEOTIDE SEQUENCE</scope>
    <source>
        <strain evidence="2">CBHHK002</strain>
    </source>
</reference>
<gene>
    <name evidence="2" type="ORF">DFH08DRAFT_929124</name>
</gene>
<keyword evidence="1" id="KW-0732">Signal</keyword>
<organism evidence="2 3">
    <name type="scientific">Mycena albidolilacea</name>
    <dbReference type="NCBI Taxonomy" id="1033008"/>
    <lineage>
        <taxon>Eukaryota</taxon>
        <taxon>Fungi</taxon>
        <taxon>Dikarya</taxon>
        <taxon>Basidiomycota</taxon>
        <taxon>Agaricomycotina</taxon>
        <taxon>Agaricomycetes</taxon>
        <taxon>Agaricomycetidae</taxon>
        <taxon>Agaricales</taxon>
        <taxon>Marasmiineae</taxon>
        <taxon>Mycenaceae</taxon>
        <taxon>Mycena</taxon>
    </lineage>
</organism>
<dbReference type="Proteomes" id="UP001218218">
    <property type="component" value="Unassembled WGS sequence"/>
</dbReference>
<evidence type="ECO:0000313" key="2">
    <source>
        <dbReference type="EMBL" id="KAJ7366108.1"/>
    </source>
</evidence>
<feature type="signal peptide" evidence="1">
    <location>
        <begin position="1"/>
        <end position="22"/>
    </location>
</feature>
<proteinExistence type="predicted"/>
<protein>
    <submittedName>
        <fullName evidence="2">Uncharacterized protein</fullName>
    </submittedName>
</protein>
<evidence type="ECO:0000313" key="3">
    <source>
        <dbReference type="Proteomes" id="UP001218218"/>
    </source>
</evidence>
<comment type="caution">
    <text evidence="2">The sequence shown here is derived from an EMBL/GenBank/DDBJ whole genome shotgun (WGS) entry which is preliminary data.</text>
</comment>
<evidence type="ECO:0000256" key="1">
    <source>
        <dbReference type="SAM" id="SignalP"/>
    </source>
</evidence>
<feature type="chain" id="PRO_5042267852" evidence="1">
    <location>
        <begin position="23"/>
        <end position="136"/>
    </location>
</feature>
<accession>A0AAD7F438</accession>
<dbReference type="EMBL" id="JARIHO010000002">
    <property type="protein sequence ID" value="KAJ7366108.1"/>
    <property type="molecule type" value="Genomic_DNA"/>
</dbReference>
<keyword evidence="3" id="KW-1185">Reference proteome</keyword>
<sequence>MVNSKALLASTLAAVLASFVAATPIGPSTDTPATLTVCSGGIGVGCADVSTVSDTCINLTGWLAFLNKDISTATVPGGFVCTFFQEFNCTASGVVNAGTNSQVLLLQGTWDLSNVPGLSGPTNFNDLTSSLSCSPL</sequence>
<dbReference type="AlphaFoldDB" id="A0AAD7F438"/>
<name>A0AAD7F438_9AGAR</name>